<accession>A0A2R4FXK5</accession>
<organism evidence="6">
    <name type="scientific">Lissorhoptrus oryzophilus</name>
    <name type="common">rice water weevil</name>
    <dbReference type="NCBI Taxonomy" id="308863"/>
    <lineage>
        <taxon>Eukaryota</taxon>
        <taxon>Metazoa</taxon>
        <taxon>Ecdysozoa</taxon>
        <taxon>Arthropoda</taxon>
        <taxon>Hexapoda</taxon>
        <taxon>Insecta</taxon>
        <taxon>Pterygota</taxon>
        <taxon>Neoptera</taxon>
        <taxon>Endopterygota</taxon>
        <taxon>Coleoptera</taxon>
        <taxon>Polyphaga</taxon>
        <taxon>Cucujiformia</taxon>
        <taxon>Erirhinidae</taxon>
        <taxon>Erirhininae</taxon>
        <taxon>Lissorhoptrus</taxon>
    </lineage>
</organism>
<feature type="transmembrane region" description="Helical" evidence="5">
    <location>
        <begin position="488"/>
        <end position="515"/>
    </location>
</feature>
<evidence type="ECO:0000256" key="3">
    <source>
        <dbReference type="ARBA" id="ARBA00022679"/>
    </source>
</evidence>
<dbReference type="SUPFAM" id="SSF53756">
    <property type="entry name" value="UDP-Glycosyltransferase/glycogen phosphorylase"/>
    <property type="match status" value="1"/>
</dbReference>
<dbReference type="InterPro" id="IPR002213">
    <property type="entry name" value="UDP_glucos_trans"/>
</dbReference>
<dbReference type="EMBL" id="MF034841">
    <property type="protein sequence ID" value="AVT42207.1"/>
    <property type="molecule type" value="mRNA"/>
</dbReference>
<evidence type="ECO:0000256" key="5">
    <source>
        <dbReference type="RuleBase" id="RU362059"/>
    </source>
</evidence>
<keyword evidence="5" id="KW-0732">Signal</keyword>
<protein>
    <recommendedName>
        <fullName evidence="5">UDP-glucuronosyltransferase</fullName>
        <ecNumber evidence="5">2.4.1.17</ecNumber>
    </recommendedName>
</protein>
<dbReference type="GO" id="GO:0016020">
    <property type="term" value="C:membrane"/>
    <property type="evidence" value="ECO:0007669"/>
    <property type="project" value="UniProtKB-SubCell"/>
</dbReference>
<dbReference type="FunFam" id="3.40.50.2000:FF:000050">
    <property type="entry name" value="UDP-glucuronosyltransferase"/>
    <property type="match status" value="1"/>
</dbReference>
<comment type="catalytic activity">
    <reaction evidence="5">
        <text>glucuronate acceptor + UDP-alpha-D-glucuronate = acceptor beta-D-glucuronoside + UDP + H(+)</text>
        <dbReference type="Rhea" id="RHEA:21032"/>
        <dbReference type="ChEBI" id="CHEBI:15378"/>
        <dbReference type="ChEBI" id="CHEBI:58052"/>
        <dbReference type="ChEBI" id="CHEBI:58223"/>
        <dbReference type="ChEBI" id="CHEBI:132367"/>
        <dbReference type="ChEBI" id="CHEBI:132368"/>
        <dbReference type="EC" id="2.4.1.17"/>
    </reaction>
</comment>
<feature type="chain" id="PRO_5015217238" description="UDP-glucuronosyltransferase" evidence="5">
    <location>
        <begin position="22"/>
        <end position="529"/>
    </location>
</feature>
<evidence type="ECO:0000256" key="2">
    <source>
        <dbReference type="ARBA" id="ARBA00022676"/>
    </source>
</evidence>
<dbReference type="InterPro" id="IPR035595">
    <property type="entry name" value="UDP_glycos_trans_CS"/>
</dbReference>
<feature type="signal peptide" evidence="5">
    <location>
        <begin position="1"/>
        <end position="21"/>
    </location>
</feature>
<evidence type="ECO:0000256" key="4">
    <source>
        <dbReference type="RuleBase" id="RU003718"/>
    </source>
</evidence>
<dbReference type="PANTHER" id="PTHR48043:SF159">
    <property type="entry name" value="EG:EG0003.4 PROTEIN-RELATED"/>
    <property type="match status" value="1"/>
</dbReference>
<dbReference type="PANTHER" id="PTHR48043">
    <property type="entry name" value="EG:EG0003.4 PROTEIN-RELATED"/>
    <property type="match status" value="1"/>
</dbReference>
<reference evidence="6" key="1">
    <citation type="submission" date="2017-05" db="EMBL/GenBank/DDBJ databases">
        <authorList>
            <person name="Song R."/>
            <person name="Chenine A.L."/>
            <person name="Ruprecht R.M."/>
        </authorList>
    </citation>
    <scope>NUCLEOTIDE SEQUENCE</scope>
</reference>
<keyword evidence="5" id="KW-1133">Transmembrane helix</keyword>
<comment type="similarity">
    <text evidence="1 4">Belongs to the UDP-glycosyltransferase family.</text>
</comment>
<keyword evidence="5" id="KW-0472">Membrane</keyword>
<sequence>MNVHIIIAFLICLFFLQNTESAKILGLFPLAGRSVYILYNKLFKALADVGHNVTIVSPLKNKLPILNGSYTEVHLDGFETYYNSLLKEIGDSMKTGDSNIMPEKSGFFETLHFMEMMFPIFNDTLYHPNFKKFLEKGEKFDLIIYEHFVGSDFLKMFGRIYDCPTIVFTSMGGINSWINEQVGNYLPPSYVPHFFFTKTNMNEELTLYEKIENLIFYLVDFFVKHFMVFPTLNEVIHKYFKSPVDISELYPETSLVLLGSHSSLRQPTPLVPNMVEIGGFHIDPPQKLPKYLQEFLDDAKEGVIYFSMGSHVDSKDFSEQKKQAFLKAFRKLKMKVIWKYEEEDLAGKPSNVLIKKWLPQTDILAHPNVKLFIGHGGYGSMLETVYHGVPTLMIPVFADQHSNANSAVSLGFALKLSYNDERFSEQLLSSLIHELLINPKYREAAKYRSKLFHDRPMKPLDYAIYWIEYVIRHKGAKHLQVAGARLPWYKFFMLDVLSFLIFVLFLSIFSILYLFRKICCSSGKKLKKD</sequence>
<dbReference type="GO" id="GO:0015020">
    <property type="term" value="F:glucuronosyltransferase activity"/>
    <property type="evidence" value="ECO:0007669"/>
    <property type="project" value="UniProtKB-EC"/>
</dbReference>
<dbReference type="PROSITE" id="PS00375">
    <property type="entry name" value="UDPGT"/>
    <property type="match status" value="1"/>
</dbReference>
<name>A0A2R4FXK5_9CUCU</name>
<keyword evidence="3 4" id="KW-0808">Transferase</keyword>
<dbReference type="InterPro" id="IPR050271">
    <property type="entry name" value="UDP-glycosyltransferase"/>
</dbReference>
<keyword evidence="5" id="KW-0812">Transmembrane</keyword>
<dbReference type="AlphaFoldDB" id="A0A2R4FXK5"/>
<proteinExistence type="evidence at transcript level"/>
<dbReference type="EC" id="2.4.1.17" evidence="5"/>
<dbReference type="Pfam" id="PF00201">
    <property type="entry name" value="UDPGT"/>
    <property type="match status" value="1"/>
</dbReference>
<keyword evidence="2 4" id="KW-0328">Glycosyltransferase</keyword>
<comment type="subcellular location">
    <subcellularLocation>
        <location evidence="5">Membrane</location>
        <topology evidence="5">Single-pass membrane protein</topology>
    </subcellularLocation>
</comment>
<evidence type="ECO:0000313" key="6">
    <source>
        <dbReference type="EMBL" id="AVT42207.1"/>
    </source>
</evidence>
<dbReference type="CDD" id="cd03784">
    <property type="entry name" value="GT1_Gtf-like"/>
    <property type="match status" value="1"/>
</dbReference>
<evidence type="ECO:0000256" key="1">
    <source>
        <dbReference type="ARBA" id="ARBA00009995"/>
    </source>
</evidence>
<dbReference type="Gene3D" id="3.40.50.2000">
    <property type="entry name" value="Glycogen Phosphorylase B"/>
    <property type="match status" value="1"/>
</dbReference>